<proteinExistence type="predicted"/>
<dbReference type="GO" id="GO:0005886">
    <property type="term" value="C:plasma membrane"/>
    <property type="evidence" value="ECO:0007669"/>
    <property type="project" value="UniProtKB-SubCell"/>
</dbReference>
<evidence type="ECO:0000256" key="1">
    <source>
        <dbReference type="ARBA" id="ARBA00004651"/>
    </source>
</evidence>
<feature type="transmembrane region" description="Helical" evidence="6">
    <location>
        <begin position="15"/>
        <end position="36"/>
    </location>
</feature>
<evidence type="ECO:0000256" key="4">
    <source>
        <dbReference type="ARBA" id="ARBA00022989"/>
    </source>
</evidence>
<feature type="transmembrane region" description="Helical" evidence="6">
    <location>
        <begin position="175"/>
        <end position="195"/>
    </location>
</feature>
<dbReference type="EMBL" id="MFKV01000007">
    <property type="protein sequence ID" value="OGG50742.1"/>
    <property type="molecule type" value="Genomic_DNA"/>
</dbReference>
<feature type="transmembrane region" description="Helical" evidence="6">
    <location>
        <begin position="93"/>
        <end position="115"/>
    </location>
</feature>
<keyword evidence="3 6" id="KW-0812">Transmembrane</keyword>
<feature type="transmembrane region" description="Helical" evidence="6">
    <location>
        <begin position="207"/>
        <end position="224"/>
    </location>
</feature>
<comment type="subcellular location">
    <subcellularLocation>
        <location evidence="1">Cell membrane</location>
        <topology evidence="1">Multi-pass membrane protein</topology>
    </subcellularLocation>
</comment>
<accession>A0A1F6CPF3</accession>
<evidence type="ECO:0000256" key="3">
    <source>
        <dbReference type="ARBA" id="ARBA00022692"/>
    </source>
</evidence>
<feature type="transmembrane region" description="Helical" evidence="6">
    <location>
        <begin position="56"/>
        <end position="86"/>
    </location>
</feature>
<dbReference type="PANTHER" id="PTHR42709:SF6">
    <property type="entry name" value="UNDECAPRENYL PHOSPHATE TRANSPORTER A"/>
    <property type="match status" value="1"/>
</dbReference>
<dbReference type="Proteomes" id="UP000178370">
    <property type="component" value="Unassembled WGS sequence"/>
</dbReference>
<dbReference type="InterPro" id="IPR051311">
    <property type="entry name" value="DedA_domain"/>
</dbReference>
<evidence type="ECO:0000256" key="6">
    <source>
        <dbReference type="SAM" id="Phobius"/>
    </source>
</evidence>
<feature type="domain" description="VTT" evidence="7">
    <location>
        <begin position="74"/>
        <end position="193"/>
    </location>
</feature>
<evidence type="ECO:0000313" key="9">
    <source>
        <dbReference type="Proteomes" id="UP000178370"/>
    </source>
</evidence>
<keyword evidence="2" id="KW-1003">Cell membrane</keyword>
<dbReference type="STRING" id="1798482.A2763_02350"/>
<feature type="transmembrane region" description="Helical" evidence="6">
    <location>
        <begin position="146"/>
        <end position="168"/>
    </location>
</feature>
<evidence type="ECO:0000256" key="5">
    <source>
        <dbReference type="ARBA" id="ARBA00023136"/>
    </source>
</evidence>
<sequence>METLKAWAKYLEPGAFYFALAIVFTIMTFVREPLGLPGIDTLADIAKGFFDRYGLIALYISAVIESLFMISFYFPGSLVVILAILVSDRSPESLAVIVIIGWASVLTATAINYWLGREGGYRLLLHLGSEESVQRMQAWLEKRGPWAIFLSAVHPNILAITNICMGIVRAGLLKTLALSFVAILFWIPVQVYILGFVLPDPHDSTALLQWVIVGGLFLWGVHAVRKKQTNIV</sequence>
<evidence type="ECO:0000256" key="2">
    <source>
        <dbReference type="ARBA" id="ARBA00022475"/>
    </source>
</evidence>
<name>A0A1F6CPF3_9BACT</name>
<dbReference type="PANTHER" id="PTHR42709">
    <property type="entry name" value="ALKALINE PHOSPHATASE LIKE PROTEIN"/>
    <property type="match status" value="1"/>
</dbReference>
<reference evidence="8 9" key="1">
    <citation type="journal article" date="2016" name="Nat. Commun.">
        <title>Thousands of microbial genomes shed light on interconnected biogeochemical processes in an aquifer system.</title>
        <authorList>
            <person name="Anantharaman K."/>
            <person name="Brown C.T."/>
            <person name="Hug L.A."/>
            <person name="Sharon I."/>
            <person name="Castelle C.J."/>
            <person name="Probst A.J."/>
            <person name="Thomas B.C."/>
            <person name="Singh A."/>
            <person name="Wilkins M.J."/>
            <person name="Karaoz U."/>
            <person name="Brodie E.L."/>
            <person name="Williams K.H."/>
            <person name="Hubbard S.S."/>
            <person name="Banfield J.F."/>
        </authorList>
    </citation>
    <scope>NUCLEOTIDE SEQUENCE [LARGE SCALE GENOMIC DNA]</scope>
</reference>
<comment type="caution">
    <text evidence="8">The sequence shown here is derived from an EMBL/GenBank/DDBJ whole genome shotgun (WGS) entry which is preliminary data.</text>
</comment>
<gene>
    <name evidence="8" type="ORF">A2763_02350</name>
</gene>
<evidence type="ECO:0000259" key="7">
    <source>
        <dbReference type="Pfam" id="PF09335"/>
    </source>
</evidence>
<protein>
    <recommendedName>
        <fullName evidence="7">VTT domain-containing protein</fullName>
    </recommendedName>
</protein>
<keyword evidence="4 6" id="KW-1133">Transmembrane helix</keyword>
<dbReference type="AlphaFoldDB" id="A0A1F6CPF3"/>
<dbReference type="Pfam" id="PF09335">
    <property type="entry name" value="VTT_dom"/>
    <property type="match status" value="1"/>
</dbReference>
<dbReference type="InterPro" id="IPR032816">
    <property type="entry name" value="VTT_dom"/>
</dbReference>
<keyword evidence="5 6" id="KW-0472">Membrane</keyword>
<organism evidence="8 9">
    <name type="scientific">Candidatus Kaiserbacteria bacterium RIFCSPHIGHO2_01_FULL_54_36</name>
    <dbReference type="NCBI Taxonomy" id="1798482"/>
    <lineage>
        <taxon>Bacteria</taxon>
        <taxon>Candidatus Kaiseribacteriota</taxon>
    </lineage>
</organism>
<evidence type="ECO:0000313" key="8">
    <source>
        <dbReference type="EMBL" id="OGG50742.1"/>
    </source>
</evidence>